<dbReference type="PANTHER" id="PTHR47396">
    <property type="entry name" value="TYPE I RESTRICTION ENZYME ECOKI R PROTEIN"/>
    <property type="match status" value="1"/>
</dbReference>
<sequence>MLRAWQIECIDLALDKYKSNKNHFFCQATPGAGKTVLAATIAVRLLAEDMVDLILCFSPSLTISDGIKQTFSRTLNCTFNGGLGSIGQSLTYQSIQYIHDDFWHTLQNHKVFVVFDEIHHCSGSEIEQGNAWGQQVLTKIQKLATFTLAMSGTPWRSDSLPIVLSEYRNPEGKLIVDYQYTLKQAIADNVCRAPKIVLIDNEHLSITNNKQVESFSSILEMLEQTKTSYRSVIHNQEAIEYLLDIACKKLTSIRLQSPNAGGLVVASSVQHAQTIKKILCQKYNQTVSIVTYRHEDPLTEIECYRKNNNQWIVSVGMISEGTDIPRLQVCCHMSSVKTELYFRQVLGRILRVSDAPNQIAWLFTFAEQNLIEFSENIERDIPNTCSLTKMNEELKYNKYKKQDRLNDNDLMQIVNLDNISFEWNSTATNNSNLSITQQSISKIELGTFKQRVISAFMTGY</sequence>
<dbReference type="Gene3D" id="3.40.50.300">
    <property type="entry name" value="P-loop containing nucleotide triphosphate hydrolases"/>
    <property type="match status" value="2"/>
</dbReference>
<dbReference type="GO" id="GO:0003677">
    <property type="term" value="F:DNA binding"/>
    <property type="evidence" value="ECO:0007669"/>
    <property type="project" value="InterPro"/>
</dbReference>
<dbReference type="InterPro" id="IPR006935">
    <property type="entry name" value="Helicase/UvrB_N"/>
</dbReference>
<dbReference type="GO" id="GO:0005829">
    <property type="term" value="C:cytosol"/>
    <property type="evidence" value="ECO:0007669"/>
    <property type="project" value="TreeGrafter"/>
</dbReference>
<organism evidence="2 3">
    <name type="scientific">Photobacterium carnosum</name>
    <dbReference type="NCBI Taxonomy" id="2023717"/>
    <lineage>
        <taxon>Bacteria</taxon>
        <taxon>Pseudomonadati</taxon>
        <taxon>Pseudomonadota</taxon>
        <taxon>Gammaproteobacteria</taxon>
        <taxon>Vibrionales</taxon>
        <taxon>Vibrionaceae</taxon>
        <taxon>Photobacterium</taxon>
    </lineage>
</organism>
<accession>A0A2N4UWH4</accession>
<protein>
    <submittedName>
        <fullName evidence="2">Diguanylate cyclase</fullName>
    </submittedName>
</protein>
<dbReference type="InterPro" id="IPR027417">
    <property type="entry name" value="P-loop_NTPase"/>
</dbReference>
<gene>
    <name evidence="2" type="ORF">CIK00_03595</name>
</gene>
<evidence type="ECO:0000313" key="3">
    <source>
        <dbReference type="Proteomes" id="UP000234420"/>
    </source>
</evidence>
<dbReference type="Pfam" id="PF00271">
    <property type="entry name" value="Helicase_C"/>
    <property type="match status" value="1"/>
</dbReference>
<dbReference type="SMART" id="SM00487">
    <property type="entry name" value="DEXDc"/>
    <property type="match status" value="1"/>
</dbReference>
<dbReference type="InterPro" id="IPR050742">
    <property type="entry name" value="Helicase_Restrict-Modif_Enz"/>
</dbReference>
<feature type="domain" description="Helicase ATP-binding" evidence="1">
    <location>
        <begin position="2"/>
        <end position="176"/>
    </location>
</feature>
<dbReference type="SUPFAM" id="SSF52540">
    <property type="entry name" value="P-loop containing nucleoside triphosphate hydrolases"/>
    <property type="match status" value="1"/>
</dbReference>
<evidence type="ECO:0000313" key="2">
    <source>
        <dbReference type="EMBL" id="PLC59367.1"/>
    </source>
</evidence>
<dbReference type="GO" id="GO:0005524">
    <property type="term" value="F:ATP binding"/>
    <property type="evidence" value="ECO:0007669"/>
    <property type="project" value="InterPro"/>
</dbReference>
<dbReference type="GO" id="GO:0016787">
    <property type="term" value="F:hydrolase activity"/>
    <property type="evidence" value="ECO:0007669"/>
    <property type="project" value="InterPro"/>
</dbReference>
<dbReference type="EMBL" id="NPIB01000002">
    <property type="protein sequence ID" value="PLC59367.1"/>
    <property type="molecule type" value="Genomic_DNA"/>
</dbReference>
<dbReference type="Proteomes" id="UP000234420">
    <property type="component" value="Unassembled WGS sequence"/>
</dbReference>
<dbReference type="Pfam" id="PF04851">
    <property type="entry name" value="ResIII"/>
    <property type="match status" value="1"/>
</dbReference>
<dbReference type="InterPro" id="IPR001650">
    <property type="entry name" value="Helicase_C-like"/>
</dbReference>
<keyword evidence="3" id="KW-1185">Reference proteome</keyword>
<evidence type="ECO:0000259" key="1">
    <source>
        <dbReference type="SMART" id="SM00487"/>
    </source>
</evidence>
<proteinExistence type="predicted"/>
<dbReference type="RefSeq" id="WP_101767569.1">
    <property type="nucleotide sequence ID" value="NZ_BPPU01000003.1"/>
</dbReference>
<reference evidence="2 3" key="1">
    <citation type="journal article" date="2018" name="Syst. Appl. Microbiol.">
        <title>Photobacterium carnosum sp. nov., isolated from spoiled modified atmosphere packaged poultry meat.</title>
        <authorList>
            <person name="Hilgarth M."/>
            <person name="Fuertes S."/>
            <person name="Ehrmann M."/>
            <person name="Vogel R.F."/>
        </authorList>
    </citation>
    <scope>NUCLEOTIDE SEQUENCE [LARGE SCALE GENOMIC DNA]</scope>
    <source>
        <strain evidence="2 3">TMW 2.2021</strain>
    </source>
</reference>
<dbReference type="AlphaFoldDB" id="A0A2N4UWH4"/>
<comment type="caution">
    <text evidence="2">The sequence shown here is derived from an EMBL/GenBank/DDBJ whole genome shotgun (WGS) entry which is preliminary data.</text>
</comment>
<name>A0A2N4UWH4_9GAMM</name>
<dbReference type="PANTHER" id="PTHR47396:SF1">
    <property type="entry name" value="ATP-DEPENDENT HELICASE IRC3-RELATED"/>
    <property type="match status" value="1"/>
</dbReference>
<dbReference type="InterPro" id="IPR014001">
    <property type="entry name" value="Helicase_ATP-bd"/>
</dbReference>